<evidence type="ECO:0000313" key="3">
    <source>
        <dbReference type="Proteomes" id="UP000541470"/>
    </source>
</evidence>
<sequence>MFAHRYECQEDTSGTWSVIDTLTGRVCEIGYRDVCRLRESDALAMTEVLNQHPIAPLAQPTAMFHSSGHYSDRAESEPRQARARQG</sequence>
<name>A0A7Y0B0Q0_9HYPH</name>
<comment type="caution">
    <text evidence="2">The sequence shown here is derived from an EMBL/GenBank/DDBJ whole genome shotgun (WGS) entry which is preliminary data.</text>
</comment>
<dbReference type="AlphaFoldDB" id="A0A7Y0B0Q0"/>
<reference evidence="2 3" key="1">
    <citation type="submission" date="2020-04" db="EMBL/GenBank/DDBJ databases">
        <title>Rhizobium sp. S-51 isolated from soil.</title>
        <authorList>
            <person name="Dahal R.H."/>
        </authorList>
    </citation>
    <scope>NUCLEOTIDE SEQUENCE [LARGE SCALE GENOMIC DNA]</scope>
    <source>
        <strain evidence="2 3">S-51</strain>
    </source>
</reference>
<organism evidence="2 3">
    <name type="scientific">Rhizobium terricola</name>
    <dbReference type="NCBI Taxonomy" id="2728849"/>
    <lineage>
        <taxon>Bacteria</taxon>
        <taxon>Pseudomonadati</taxon>
        <taxon>Pseudomonadota</taxon>
        <taxon>Alphaproteobacteria</taxon>
        <taxon>Hyphomicrobiales</taxon>
        <taxon>Rhizobiaceae</taxon>
        <taxon>Rhizobium/Agrobacterium group</taxon>
        <taxon>Rhizobium</taxon>
    </lineage>
</organism>
<protein>
    <submittedName>
        <fullName evidence="2">Uncharacterized protein</fullName>
    </submittedName>
</protein>
<dbReference type="RefSeq" id="WP_169595449.1">
    <property type="nucleotide sequence ID" value="NZ_JABBGK010000009.1"/>
</dbReference>
<dbReference type="EMBL" id="JABBGK010000009">
    <property type="protein sequence ID" value="NML76883.1"/>
    <property type="molecule type" value="Genomic_DNA"/>
</dbReference>
<evidence type="ECO:0000256" key="1">
    <source>
        <dbReference type="SAM" id="MobiDB-lite"/>
    </source>
</evidence>
<dbReference type="Proteomes" id="UP000541470">
    <property type="component" value="Unassembled WGS sequence"/>
</dbReference>
<feature type="region of interest" description="Disordered" evidence="1">
    <location>
        <begin position="62"/>
        <end position="86"/>
    </location>
</feature>
<gene>
    <name evidence="2" type="ORF">HHL25_22330</name>
</gene>
<feature type="compositionally biased region" description="Basic and acidic residues" evidence="1">
    <location>
        <begin position="70"/>
        <end position="80"/>
    </location>
</feature>
<accession>A0A7Y0B0Q0</accession>
<keyword evidence="3" id="KW-1185">Reference proteome</keyword>
<proteinExistence type="predicted"/>
<evidence type="ECO:0000313" key="2">
    <source>
        <dbReference type="EMBL" id="NML76883.1"/>
    </source>
</evidence>